<keyword evidence="4" id="KW-1185">Reference proteome</keyword>
<dbReference type="PANTHER" id="PTHR33295">
    <property type="entry name" value="ATPASE"/>
    <property type="match status" value="1"/>
</dbReference>
<name>A0A0B2JXM5_9FIRM</name>
<dbReference type="Gene3D" id="3.40.50.300">
    <property type="entry name" value="P-loop containing nucleotide triphosphate hydrolases"/>
    <property type="match status" value="1"/>
</dbReference>
<dbReference type="InterPro" id="IPR027417">
    <property type="entry name" value="P-loop_NTPase"/>
</dbReference>
<reference evidence="3 4" key="1">
    <citation type="journal article" date="2013" name="PLoS ONE">
        <title>Identification and characterization of three novel lipases belonging to families II and V from Anaerovibrio lipolyticus 5ST.</title>
        <authorList>
            <person name="Prive F."/>
            <person name="Kaderbhai N.N."/>
            <person name="Girdwood S."/>
            <person name="Worgan H.J."/>
            <person name="Pinloche E."/>
            <person name="Scollan N.D."/>
            <person name="Huws S.A."/>
            <person name="Newbold C.J."/>
        </authorList>
    </citation>
    <scope>NUCLEOTIDE SEQUENCE [LARGE SCALE GENOMIC DNA]</scope>
    <source>
        <strain evidence="3 4">5S</strain>
    </source>
</reference>
<evidence type="ECO:0000259" key="2">
    <source>
        <dbReference type="Pfam" id="PF13635"/>
    </source>
</evidence>
<feature type="domain" description="DUF4143" evidence="2">
    <location>
        <begin position="209"/>
        <end position="359"/>
    </location>
</feature>
<sequence length="415" mass="48857">MNITLQPDLYFREKYLKKIRDFYHDTELIKVITGVRRCGKSSLIQMIIKELLSDGISEDNIIFFNLDKRPYFDITTAVELNDLIKENANVDGKKYLFIDEIQNINNFESVINAWREEGDFSIFITGSNSYLLSGELSTKLTGRYIEIDMYPLTFEEYLGMKKFLQIPLADDLQELTNFVYDGGFPYSLKLRTLPARREYVENLIEEIYQKDIHSRIRIRNKVAFEAIMNYFISNFGASTNITNIVGDLNKRGIKLKIETANKYVEALENAKILIRCDRFDMKSRRALMGDKKYYLADLSFYFAMNTDKRINYGPVLENIVHNYALTRGYKVSIGRFGKFECDFILRNKDMDYAYLQVAYTIMDSEDTENREYRPLEMIKHDNYPRYVLTTDKLLQKRNGIIHANIMDFMKAEKDF</sequence>
<dbReference type="RefSeq" id="WP_039205853.1">
    <property type="nucleotide sequence ID" value="NZ_JSCE01000018.1"/>
</dbReference>
<dbReference type="STRING" id="82374.NZ47_01085"/>
<evidence type="ECO:0000313" key="3">
    <source>
        <dbReference type="EMBL" id="KHM53065.1"/>
    </source>
</evidence>
<dbReference type="Pfam" id="PF13635">
    <property type="entry name" value="DUF4143"/>
    <property type="match status" value="1"/>
</dbReference>
<dbReference type="AlphaFoldDB" id="A0A0B2JXM5"/>
<evidence type="ECO:0000259" key="1">
    <source>
        <dbReference type="Pfam" id="PF13173"/>
    </source>
</evidence>
<comment type="caution">
    <text evidence="3">The sequence shown here is derived from an EMBL/GenBank/DDBJ whole genome shotgun (WGS) entry which is preliminary data.</text>
</comment>
<feature type="domain" description="AAA" evidence="1">
    <location>
        <begin position="29"/>
        <end position="158"/>
    </location>
</feature>
<dbReference type="InterPro" id="IPR041682">
    <property type="entry name" value="AAA_14"/>
</dbReference>
<dbReference type="SUPFAM" id="SSF52540">
    <property type="entry name" value="P-loop containing nucleoside triphosphate hydrolases"/>
    <property type="match status" value="1"/>
</dbReference>
<dbReference type="Pfam" id="PF13173">
    <property type="entry name" value="AAA_14"/>
    <property type="match status" value="1"/>
</dbReference>
<dbReference type="PANTHER" id="PTHR33295:SF18">
    <property type="entry name" value="AAA+ ATPASE DOMAIN-CONTAINING PROTEIN"/>
    <property type="match status" value="1"/>
</dbReference>
<organism evidence="3 4">
    <name type="scientific">Anaerovibrio lipolyticus</name>
    <dbReference type="NCBI Taxonomy" id="82374"/>
    <lineage>
        <taxon>Bacteria</taxon>
        <taxon>Bacillati</taxon>
        <taxon>Bacillota</taxon>
        <taxon>Negativicutes</taxon>
        <taxon>Selenomonadales</taxon>
        <taxon>Selenomonadaceae</taxon>
        <taxon>Anaerovibrio</taxon>
    </lineage>
</organism>
<dbReference type="Proteomes" id="UP000030993">
    <property type="component" value="Unassembled WGS sequence"/>
</dbReference>
<proteinExistence type="predicted"/>
<dbReference type="InterPro" id="IPR025420">
    <property type="entry name" value="DUF4143"/>
</dbReference>
<evidence type="ECO:0000313" key="4">
    <source>
        <dbReference type="Proteomes" id="UP000030993"/>
    </source>
</evidence>
<dbReference type="EMBL" id="JSCE01000018">
    <property type="protein sequence ID" value="KHM53065.1"/>
    <property type="molecule type" value="Genomic_DNA"/>
</dbReference>
<gene>
    <name evidence="3" type="ORF">NZ47_01085</name>
</gene>
<accession>A0A0B2JXM5</accession>
<protein>
    <submittedName>
        <fullName evidence="3">ATPase</fullName>
    </submittedName>
</protein>